<dbReference type="RefSeq" id="WP_199889903.1">
    <property type="nucleotide sequence ID" value="NZ_BMSZ01000034.1"/>
</dbReference>
<keyword evidence="4" id="KW-1185">Reference proteome</keyword>
<protein>
    <submittedName>
        <fullName evidence="3">Uncharacterized protein</fullName>
    </submittedName>
</protein>
<reference evidence="4" key="1">
    <citation type="journal article" date="2019" name="Int. J. Syst. Evol. Microbiol.">
        <title>The Global Catalogue of Microorganisms (GCM) 10K type strain sequencing project: providing services to taxonomists for standard genome sequencing and annotation.</title>
        <authorList>
            <consortium name="The Broad Institute Genomics Platform"/>
            <consortium name="The Broad Institute Genome Sequencing Center for Infectious Disease"/>
            <person name="Wu L."/>
            <person name="Ma J."/>
        </authorList>
    </citation>
    <scope>NUCLEOTIDE SEQUENCE [LARGE SCALE GENOMIC DNA]</scope>
    <source>
        <strain evidence="4">JCM 4350</strain>
    </source>
</reference>
<evidence type="ECO:0000256" key="2">
    <source>
        <dbReference type="SAM" id="SignalP"/>
    </source>
</evidence>
<comment type="caution">
    <text evidence="3">The sequence shown here is derived from an EMBL/GenBank/DDBJ whole genome shotgun (WGS) entry which is preliminary data.</text>
</comment>
<feature type="region of interest" description="Disordered" evidence="1">
    <location>
        <begin position="27"/>
        <end position="73"/>
    </location>
</feature>
<accession>A0ABQ2TPY2</accession>
<evidence type="ECO:0000313" key="4">
    <source>
        <dbReference type="Proteomes" id="UP000659767"/>
    </source>
</evidence>
<feature type="chain" id="PRO_5045597026" evidence="2">
    <location>
        <begin position="25"/>
        <end position="103"/>
    </location>
</feature>
<organism evidence="3 4">
    <name type="scientific">Streptomyces badius</name>
    <dbReference type="NCBI Taxonomy" id="1941"/>
    <lineage>
        <taxon>Bacteria</taxon>
        <taxon>Bacillati</taxon>
        <taxon>Actinomycetota</taxon>
        <taxon>Actinomycetes</taxon>
        <taxon>Kitasatosporales</taxon>
        <taxon>Streptomycetaceae</taxon>
        <taxon>Streptomyces</taxon>
    </lineage>
</organism>
<name>A0ABQ2TPY2_STRBA</name>
<proteinExistence type="predicted"/>
<feature type="signal peptide" evidence="2">
    <location>
        <begin position="1"/>
        <end position="24"/>
    </location>
</feature>
<gene>
    <name evidence="3" type="ORF">GCM10010253_67260</name>
</gene>
<dbReference type="Proteomes" id="UP000659767">
    <property type="component" value="Unassembled WGS sequence"/>
</dbReference>
<evidence type="ECO:0000313" key="3">
    <source>
        <dbReference type="EMBL" id="GGS83229.1"/>
    </source>
</evidence>
<keyword evidence="2" id="KW-0732">Signal</keyword>
<evidence type="ECO:0000256" key="1">
    <source>
        <dbReference type="SAM" id="MobiDB-lite"/>
    </source>
</evidence>
<dbReference type="EMBL" id="BMSZ01000034">
    <property type="protein sequence ID" value="GGS83229.1"/>
    <property type="molecule type" value="Genomic_DNA"/>
</dbReference>
<sequence>MIKNLTRCGLPALALASLPLLATAAPAGADTSGLEHEHPCTSYAPPKQLGGGSGTMDTGSANAAEDPPPELGRTVLLQRLLPNGEGGLRRCLQSGAAWGEYSG</sequence>